<dbReference type="AlphaFoldDB" id="A0AAV4PSG3"/>
<dbReference type="PANTHER" id="PTHR46060:SF1">
    <property type="entry name" value="MARINER MOS1 TRANSPOSASE-LIKE PROTEIN"/>
    <property type="match status" value="1"/>
</dbReference>
<proteinExistence type="predicted"/>
<keyword evidence="2" id="KW-1185">Reference proteome</keyword>
<evidence type="ECO:0000313" key="2">
    <source>
        <dbReference type="Proteomes" id="UP001054837"/>
    </source>
</evidence>
<name>A0AAV4PSG3_9ARAC</name>
<dbReference type="InterPro" id="IPR001888">
    <property type="entry name" value="Transposase_1"/>
</dbReference>
<dbReference type="Proteomes" id="UP001054837">
    <property type="component" value="Unassembled WGS sequence"/>
</dbReference>
<dbReference type="PANTHER" id="PTHR46060">
    <property type="entry name" value="MARINER MOS1 TRANSPOSASE-LIKE PROTEIN"/>
    <property type="match status" value="1"/>
</dbReference>
<dbReference type="InterPro" id="IPR036397">
    <property type="entry name" value="RNaseH_sf"/>
</dbReference>
<dbReference type="InterPro" id="IPR052709">
    <property type="entry name" value="Transposase-MT_Hybrid"/>
</dbReference>
<gene>
    <name evidence="1" type="primary">X975_15074</name>
    <name evidence="1" type="ORF">CDAR_259091</name>
</gene>
<comment type="caution">
    <text evidence="1">The sequence shown here is derived from an EMBL/GenBank/DDBJ whole genome shotgun (WGS) entry which is preliminary data.</text>
</comment>
<reference evidence="1 2" key="1">
    <citation type="submission" date="2021-06" db="EMBL/GenBank/DDBJ databases">
        <title>Caerostris darwini draft genome.</title>
        <authorList>
            <person name="Kono N."/>
            <person name="Arakawa K."/>
        </authorList>
    </citation>
    <scope>NUCLEOTIDE SEQUENCE [LARGE SCALE GENOMIC DNA]</scope>
</reference>
<accession>A0AAV4PSG3</accession>
<dbReference type="Gene3D" id="3.30.420.10">
    <property type="entry name" value="Ribonuclease H-like superfamily/Ribonuclease H"/>
    <property type="match status" value="1"/>
</dbReference>
<evidence type="ECO:0000313" key="1">
    <source>
        <dbReference type="EMBL" id="GIX99218.1"/>
    </source>
</evidence>
<dbReference type="Pfam" id="PF01359">
    <property type="entry name" value="Transposase_1"/>
    <property type="match status" value="1"/>
</dbReference>
<protein>
    <submittedName>
        <fullName evidence="1">Histone-lysine N-methyltransferase SETMAR</fullName>
    </submittedName>
</protein>
<organism evidence="1 2">
    <name type="scientific">Caerostris darwini</name>
    <dbReference type="NCBI Taxonomy" id="1538125"/>
    <lineage>
        <taxon>Eukaryota</taxon>
        <taxon>Metazoa</taxon>
        <taxon>Ecdysozoa</taxon>
        <taxon>Arthropoda</taxon>
        <taxon>Chelicerata</taxon>
        <taxon>Arachnida</taxon>
        <taxon>Araneae</taxon>
        <taxon>Araneomorphae</taxon>
        <taxon>Entelegynae</taxon>
        <taxon>Araneoidea</taxon>
        <taxon>Araneidae</taxon>
        <taxon>Caerostris</taxon>
    </lineage>
</organism>
<dbReference type="GO" id="GO:0003676">
    <property type="term" value="F:nucleic acid binding"/>
    <property type="evidence" value="ECO:0007669"/>
    <property type="project" value="InterPro"/>
</dbReference>
<dbReference type="EMBL" id="BPLQ01003277">
    <property type="protein sequence ID" value="GIX99218.1"/>
    <property type="molecule type" value="Genomic_DNA"/>
</dbReference>
<sequence>MIQNDRRVTEITSELELSFGSMQNIVSDVLQYSKRYHFDCQHFINHIVTGDETWLHHFVPTSKKATMGWKHPGSPMTKKFQVTPSASKVMATIFWDSCGVILVDYLERGQTSPQIVKPSDANGRAC</sequence>